<feature type="compositionally biased region" description="Basic and acidic residues" evidence="5">
    <location>
        <begin position="59"/>
        <end position="74"/>
    </location>
</feature>
<evidence type="ECO:0000256" key="2">
    <source>
        <dbReference type="ARBA" id="ARBA00022737"/>
    </source>
</evidence>
<name>A0AAD7WDP2_9TELE</name>
<organism evidence="6 7">
    <name type="scientific">Aldrovandia affinis</name>
    <dbReference type="NCBI Taxonomy" id="143900"/>
    <lineage>
        <taxon>Eukaryota</taxon>
        <taxon>Metazoa</taxon>
        <taxon>Chordata</taxon>
        <taxon>Craniata</taxon>
        <taxon>Vertebrata</taxon>
        <taxon>Euteleostomi</taxon>
        <taxon>Actinopterygii</taxon>
        <taxon>Neopterygii</taxon>
        <taxon>Teleostei</taxon>
        <taxon>Notacanthiformes</taxon>
        <taxon>Halosauridae</taxon>
        <taxon>Aldrovandia</taxon>
    </lineage>
</organism>
<feature type="repeat" description="WD" evidence="4">
    <location>
        <begin position="140"/>
        <end position="179"/>
    </location>
</feature>
<dbReference type="PANTHER" id="PTHR44019">
    <property type="entry name" value="WD REPEAT-CONTAINING PROTEIN 55"/>
    <property type="match status" value="1"/>
</dbReference>
<dbReference type="PROSITE" id="PS50294">
    <property type="entry name" value="WD_REPEATS_REGION"/>
    <property type="match status" value="1"/>
</dbReference>
<dbReference type="InterPro" id="IPR015943">
    <property type="entry name" value="WD40/YVTN_repeat-like_dom_sf"/>
</dbReference>
<dbReference type="InterPro" id="IPR001680">
    <property type="entry name" value="WD40_rpt"/>
</dbReference>
<feature type="compositionally biased region" description="Basic and acidic residues" evidence="5">
    <location>
        <begin position="464"/>
        <end position="475"/>
    </location>
</feature>
<evidence type="ECO:0000256" key="3">
    <source>
        <dbReference type="ARBA" id="ARBA00037984"/>
    </source>
</evidence>
<feature type="repeat" description="WD" evidence="4">
    <location>
        <begin position="279"/>
        <end position="310"/>
    </location>
</feature>
<dbReference type="InterPro" id="IPR019775">
    <property type="entry name" value="WD40_repeat_CS"/>
</dbReference>
<dbReference type="AlphaFoldDB" id="A0AAD7WDP2"/>
<dbReference type="PROSITE" id="PS00678">
    <property type="entry name" value="WD_REPEATS_1"/>
    <property type="match status" value="1"/>
</dbReference>
<evidence type="ECO:0000256" key="4">
    <source>
        <dbReference type="PROSITE-ProRule" id="PRU00221"/>
    </source>
</evidence>
<dbReference type="PROSITE" id="PS50082">
    <property type="entry name" value="WD_REPEATS_2"/>
    <property type="match status" value="2"/>
</dbReference>
<dbReference type="SMART" id="SM00320">
    <property type="entry name" value="WD40"/>
    <property type="match status" value="4"/>
</dbReference>
<protein>
    <submittedName>
        <fullName evidence="6">Uncharacterized protein</fullName>
    </submittedName>
</protein>
<feature type="compositionally biased region" description="Acidic residues" evidence="5">
    <location>
        <begin position="484"/>
        <end position="501"/>
    </location>
</feature>
<evidence type="ECO:0000313" key="6">
    <source>
        <dbReference type="EMBL" id="KAJ8392923.1"/>
    </source>
</evidence>
<keyword evidence="2" id="KW-0677">Repeat</keyword>
<comment type="similarity">
    <text evidence="3">Belongs to the WD repeat POC1 family.</text>
</comment>
<evidence type="ECO:0000313" key="7">
    <source>
        <dbReference type="Proteomes" id="UP001221898"/>
    </source>
</evidence>
<dbReference type="PANTHER" id="PTHR44019:SF8">
    <property type="entry name" value="POC1 CENTRIOLAR PROTEIN HOMOLOG"/>
    <property type="match status" value="1"/>
</dbReference>
<dbReference type="EMBL" id="JAINUG010000142">
    <property type="protein sequence ID" value="KAJ8392923.1"/>
    <property type="molecule type" value="Genomic_DNA"/>
</dbReference>
<dbReference type="Proteomes" id="UP001221898">
    <property type="component" value="Unassembled WGS sequence"/>
</dbReference>
<dbReference type="SUPFAM" id="SSF50978">
    <property type="entry name" value="WD40 repeat-like"/>
    <property type="match status" value="1"/>
</dbReference>
<reference evidence="6" key="1">
    <citation type="journal article" date="2023" name="Science">
        <title>Genome structures resolve the early diversification of teleost fishes.</title>
        <authorList>
            <person name="Parey E."/>
            <person name="Louis A."/>
            <person name="Montfort J."/>
            <person name="Bouchez O."/>
            <person name="Roques C."/>
            <person name="Iampietro C."/>
            <person name="Lluch J."/>
            <person name="Castinel A."/>
            <person name="Donnadieu C."/>
            <person name="Desvignes T."/>
            <person name="Floi Bucao C."/>
            <person name="Jouanno E."/>
            <person name="Wen M."/>
            <person name="Mejri S."/>
            <person name="Dirks R."/>
            <person name="Jansen H."/>
            <person name="Henkel C."/>
            <person name="Chen W.J."/>
            <person name="Zahm M."/>
            <person name="Cabau C."/>
            <person name="Klopp C."/>
            <person name="Thompson A.W."/>
            <person name="Robinson-Rechavi M."/>
            <person name="Braasch I."/>
            <person name="Lecointre G."/>
            <person name="Bobe J."/>
            <person name="Postlethwait J.H."/>
            <person name="Berthelot C."/>
            <person name="Roest Crollius H."/>
            <person name="Guiguen Y."/>
        </authorList>
    </citation>
    <scope>NUCLEOTIDE SEQUENCE</scope>
    <source>
        <strain evidence="6">NC1722</strain>
    </source>
</reference>
<dbReference type="InterPro" id="IPR020472">
    <property type="entry name" value="WD40_PAC1"/>
</dbReference>
<comment type="caution">
    <text evidence="6">The sequence shown here is derived from an EMBL/GenBank/DDBJ whole genome shotgun (WGS) entry which is preliminary data.</text>
</comment>
<dbReference type="PRINTS" id="PR00320">
    <property type="entry name" value="GPROTEINBRPT"/>
</dbReference>
<gene>
    <name evidence="6" type="ORF">AAFF_G00071270</name>
</gene>
<dbReference type="Pfam" id="PF00400">
    <property type="entry name" value="WD40"/>
    <property type="match status" value="3"/>
</dbReference>
<evidence type="ECO:0000256" key="1">
    <source>
        <dbReference type="ARBA" id="ARBA00022574"/>
    </source>
</evidence>
<evidence type="ECO:0000256" key="5">
    <source>
        <dbReference type="SAM" id="MobiDB-lite"/>
    </source>
</evidence>
<feature type="region of interest" description="Disordered" evidence="5">
    <location>
        <begin position="464"/>
        <end position="522"/>
    </location>
</feature>
<keyword evidence="7" id="KW-1185">Reference proteome</keyword>
<accession>A0AAD7WDP2</accession>
<dbReference type="InterPro" id="IPR050505">
    <property type="entry name" value="WDR55/POC1"/>
</dbReference>
<proteinExistence type="inferred from homology"/>
<keyword evidence="1 4" id="KW-0853">WD repeat</keyword>
<dbReference type="InterPro" id="IPR036322">
    <property type="entry name" value="WD40_repeat_dom_sf"/>
</dbReference>
<sequence>MGEVRKLHKKLRQIENLEIKPFLTPEENVKISKKEELRVRLAELLLQLSAPQQTQGIVGDDKEKMKRQARDGLDRVLSQTPATKVPKGATQEVTRQAETPGDKTHSPAGTQPATEGPEEDTQFKTLKATWEKSGFRLRSLEGHSDIITCVIAVDNLVVSGSRDTTVKVWHVPTATEQRNLGGHSGGVTCLFAPPTEYCRRLARFLSLSDTERFVLSGSEDCYVKIWVLSTGCCVKSIYTFNAVSALTFIPEGEGHIVTGSDGGKVEVWSWESMERCQSVKEHEDSVTTLQCQGPLLFSGSADGAVSVWEVFCSDPSPLQHLHHWSSSVTGCGSQRDSAFGRLALSPRGDRVFLADGKASLKILNWRTGCVSRLANHSNIAGVTDCVSQTTGILIASCFDLATGDSTLNLFSLPQCKYLVSLTCQESPRILCFAMWLTASGGHRWVTGGRALMVWEQLPSNSKKRGDVTVRRDSHLDAPPVESDRDTEDGEESDDDSEEDYMTQDAPGTEGEHSSSWLRCILQ</sequence>
<feature type="region of interest" description="Disordered" evidence="5">
    <location>
        <begin position="56"/>
        <end position="122"/>
    </location>
</feature>
<dbReference type="Gene3D" id="2.130.10.10">
    <property type="entry name" value="YVTN repeat-like/Quinoprotein amine dehydrogenase"/>
    <property type="match status" value="1"/>
</dbReference>